<keyword evidence="3 6" id="KW-0378">Hydrolase</keyword>
<evidence type="ECO:0000256" key="3">
    <source>
        <dbReference type="ARBA" id="ARBA00022801"/>
    </source>
</evidence>
<evidence type="ECO:0000256" key="2">
    <source>
        <dbReference type="ARBA" id="ARBA00022723"/>
    </source>
</evidence>
<keyword evidence="7" id="KW-1185">Reference proteome</keyword>
<dbReference type="InterPro" id="IPR001279">
    <property type="entry name" value="Metallo-B-lactamas"/>
</dbReference>
<organism evidence="6 7">
    <name type="scientific">Reticulibacter mediterranei</name>
    <dbReference type="NCBI Taxonomy" id="2778369"/>
    <lineage>
        <taxon>Bacteria</taxon>
        <taxon>Bacillati</taxon>
        <taxon>Chloroflexota</taxon>
        <taxon>Ktedonobacteria</taxon>
        <taxon>Ktedonobacterales</taxon>
        <taxon>Reticulibacteraceae</taxon>
        <taxon>Reticulibacter</taxon>
    </lineage>
</organism>
<accession>A0A8J3IYM6</accession>
<comment type="caution">
    <text evidence="6">The sequence shown here is derived from an EMBL/GenBank/DDBJ whole genome shotgun (WGS) entry which is preliminary data.</text>
</comment>
<sequence length="280" mass="31064">MVAAAPLQHIQLDTIRVTYVPDGYAFFSPTDLFPTTTLEDWQSYQRLLNASGQLVSSVGAYIIQTRNRTILVDAGYGPGQYVEGSIFLQGGELLANLKRMGLILADIDSVFFTHLHSDHVNGIGQCVNAEQDFIFSNARLLVRRAEWQRFANPAEPRADVEDALKLLEPRIELIEEGEMLAPEITVLATPGHTSGHTSLVVSSGAQRAILLGDTFHSIVQIEHPTWTNSFDHDPKLAKVARQHMLQELAKPETIAIGTHLADSVFGRVTLDQGRYQWHTL</sequence>
<keyword evidence="4" id="KW-0862">Zinc</keyword>
<dbReference type="AlphaFoldDB" id="A0A8J3IYM6"/>
<dbReference type="Pfam" id="PF00753">
    <property type="entry name" value="Lactamase_B"/>
    <property type="match status" value="1"/>
</dbReference>
<dbReference type="PANTHER" id="PTHR42978:SF6">
    <property type="entry name" value="QUORUM-QUENCHING LACTONASE YTNP-RELATED"/>
    <property type="match status" value="1"/>
</dbReference>
<name>A0A8J3IYM6_9CHLR</name>
<evidence type="ECO:0000256" key="1">
    <source>
        <dbReference type="ARBA" id="ARBA00007749"/>
    </source>
</evidence>
<gene>
    <name evidence="6" type="ORF">KSF_092100</name>
</gene>
<dbReference type="RefSeq" id="WP_220209816.1">
    <property type="nucleotide sequence ID" value="NZ_BNJK01000002.1"/>
</dbReference>
<evidence type="ECO:0000313" key="7">
    <source>
        <dbReference type="Proteomes" id="UP000597444"/>
    </source>
</evidence>
<reference evidence="6" key="1">
    <citation type="submission" date="2020-10" db="EMBL/GenBank/DDBJ databases">
        <title>Taxonomic study of unclassified bacteria belonging to the class Ktedonobacteria.</title>
        <authorList>
            <person name="Yabe S."/>
            <person name="Wang C.M."/>
            <person name="Zheng Y."/>
            <person name="Sakai Y."/>
            <person name="Cavaletti L."/>
            <person name="Monciardini P."/>
            <person name="Donadio S."/>
        </authorList>
    </citation>
    <scope>NUCLEOTIDE SEQUENCE</scope>
    <source>
        <strain evidence="6">ID150040</strain>
    </source>
</reference>
<dbReference type="CDD" id="cd07720">
    <property type="entry name" value="OPHC2-like_MBL-fold"/>
    <property type="match status" value="1"/>
</dbReference>
<dbReference type="SMART" id="SM00849">
    <property type="entry name" value="Lactamase_B"/>
    <property type="match status" value="1"/>
</dbReference>
<dbReference type="EMBL" id="BNJK01000002">
    <property type="protein sequence ID" value="GHO99162.1"/>
    <property type="molecule type" value="Genomic_DNA"/>
</dbReference>
<dbReference type="GO" id="GO:0016787">
    <property type="term" value="F:hydrolase activity"/>
    <property type="evidence" value="ECO:0007669"/>
    <property type="project" value="UniProtKB-KW"/>
</dbReference>
<dbReference type="InterPro" id="IPR051013">
    <property type="entry name" value="MBL_superfamily_lactonases"/>
</dbReference>
<evidence type="ECO:0000259" key="5">
    <source>
        <dbReference type="SMART" id="SM00849"/>
    </source>
</evidence>
<keyword evidence="2" id="KW-0479">Metal-binding</keyword>
<comment type="similarity">
    <text evidence="1">Belongs to the metallo-beta-lactamase superfamily.</text>
</comment>
<dbReference type="GO" id="GO:0046872">
    <property type="term" value="F:metal ion binding"/>
    <property type="evidence" value="ECO:0007669"/>
    <property type="project" value="UniProtKB-KW"/>
</dbReference>
<dbReference type="Proteomes" id="UP000597444">
    <property type="component" value="Unassembled WGS sequence"/>
</dbReference>
<dbReference type="SUPFAM" id="SSF56281">
    <property type="entry name" value="Metallo-hydrolase/oxidoreductase"/>
    <property type="match status" value="1"/>
</dbReference>
<protein>
    <submittedName>
        <fullName evidence="6">MBL fold hydrolase</fullName>
    </submittedName>
</protein>
<proteinExistence type="inferred from homology"/>
<feature type="domain" description="Metallo-beta-lactamase" evidence="5">
    <location>
        <begin position="57"/>
        <end position="259"/>
    </location>
</feature>
<dbReference type="Gene3D" id="3.60.15.10">
    <property type="entry name" value="Ribonuclease Z/Hydroxyacylglutathione hydrolase-like"/>
    <property type="match status" value="1"/>
</dbReference>
<dbReference type="PANTHER" id="PTHR42978">
    <property type="entry name" value="QUORUM-QUENCHING LACTONASE YTNP-RELATED-RELATED"/>
    <property type="match status" value="1"/>
</dbReference>
<evidence type="ECO:0000256" key="4">
    <source>
        <dbReference type="ARBA" id="ARBA00022833"/>
    </source>
</evidence>
<evidence type="ECO:0000313" key="6">
    <source>
        <dbReference type="EMBL" id="GHO99162.1"/>
    </source>
</evidence>
<dbReference type="InterPro" id="IPR036866">
    <property type="entry name" value="RibonucZ/Hydroxyglut_hydro"/>
</dbReference>